<accession>A0A4Z1NHT8</accession>
<name>A0A4Z1NHT8_9PEZI</name>
<evidence type="ECO:0000313" key="2">
    <source>
        <dbReference type="EMBL" id="TID15153.1"/>
    </source>
</evidence>
<dbReference type="Proteomes" id="UP000298493">
    <property type="component" value="Unassembled WGS sequence"/>
</dbReference>
<dbReference type="AlphaFoldDB" id="A0A4Z1NHT8"/>
<dbReference type="STRING" id="86259.A0A4Z1NHT8"/>
<protein>
    <submittedName>
        <fullName evidence="2">BZIP transcription factor-like protein</fullName>
    </submittedName>
</protein>
<feature type="region of interest" description="Disordered" evidence="1">
    <location>
        <begin position="81"/>
        <end position="118"/>
    </location>
</feature>
<dbReference type="EMBL" id="SNSC02000021">
    <property type="protein sequence ID" value="TID15153.1"/>
    <property type="molecule type" value="Genomic_DNA"/>
</dbReference>
<comment type="caution">
    <text evidence="2">The sequence shown here is derived from an EMBL/GenBank/DDBJ whole genome shotgun (WGS) entry which is preliminary data.</text>
</comment>
<evidence type="ECO:0000313" key="3">
    <source>
        <dbReference type="Proteomes" id="UP000298493"/>
    </source>
</evidence>
<dbReference type="PANTHER" id="PTHR42070:SF1">
    <property type="entry name" value="FILAMENT ASSOCIATED PROTEIN, PUTATIVE (AFU_ORTHOLOGUE AFUA_8G06630)-RELATED"/>
    <property type="match status" value="1"/>
</dbReference>
<feature type="compositionally biased region" description="Polar residues" evidence="1">
    <location>
        <begin position="7"/>
        <end position="16"/>
    </location>
</feature>
<gene>
    <name evidence="2" type="ORF">E6O75_ATG08406</name>
</gene>
<evidence type="ECO:0000256" key="1">
    <source>
        <dbReference type="SAM" id="MobiDB-lite"/>
    </source>
</evidence>
<proteinExistence type="predicted"/>
<dbReference type="CDD" id="cd14688">
    <property type="entry name" value="bZIP_YAP"/>
    <property type="match status" value="1"/>
</dbReference>
<feature type="region of interest" description="Disordered" evidence="1">
    <location>
        <begin position="179"/>
        <end position="204"/>
    </location>
</feature>
<keyword evidence="3" id="KW-1185">Reference proteome</keyword>
<reference evidence="2 3" key="1">
    <citation type="submission" date="2019-04" db="EMBL/GenBank/DDBJ databases">
        <title>High contiguity whole genome sequence and gene annotation resource for two Venturia nashicola isolates.</title>
        <authorList>
            <person name="Prokchorchik M."/>
            <person name="Won K."/>
            <person name="Lee Y."/>
            <person name="Choi E.D."/>
            <person name="Segonzac C."/>
            <person name="Sohn K.H."/>
        </authorList>
    </citation>
    <scope>NUCLEOTIDE SEQUENCE [LARGE SCALE GENOMIC DNA]</scope>
    <source>
        <strain evidence="2 3">PRI2</strain>
    </source>
</reference>
<organism evidence="2 3">
    <name type="scientific">Venturia nashicola</name>
    <dbReference type="NCBI Taxonomy" id="86259"/>
    <lineage>
        <taxon>Eukaryota</taxon>
        <taxon>Fungi</taxon>
        <taxon>Dikarya</taxon>
        <taxon>Ascomycota</taxon>
        <taxon>Pezizomycotina</taxon>
        <taxon>Dothideomycetes</taxon>
        <taxon>Pleosporomycetidae</taxon>
        <taxon>Venturiales</taxon>
        <taxon>Venturiaceae</taxon>
        <taxon>Venturia</taxon>
    </lineage>
</organism>
<feature type="region of interest" description="Disordered" evidence="1">
    <location>
        <begin position="1"/>
        <end position="34"/>
    </location>
</feature>
<dbReference type="PANTHER" id="PTHR42070">
    <property type="entry name" value="FILAMENT ASSOCIATED PROTEIN, PUTATIVE (AFU_ORTHOLOGUE AFUA_8G06630)-RELATED"/>
    <property type="match status" value="1"/>
</dbReference>
<sequence>MSRVKTNRSQNKSVPSAEQVRDNQRRSRARHKEFVDDLKRRIQEYERNGVEVTKEIQQTARRVHEDNLKLRQLLAQKGVSDAETNSFLSGSDPPANPLPPPKSVASPIQAPTPPVDTHFLSRTLPPPIHRHSEPELKLPPMRTLEDNAQLERLHVDPALAGPRMLFNDMRRAGSISEMECESQDSEPHIRPISRCPPSEASSCRPISTQEMSETIRSPHETSCEDAASIIAGMRGHADREQVREELGCGGRRNCAVKNTTLFQLMDQSS</sequence>